<dbReference type="InterPro" id="IPR052895">
    <property type="entry name" value="HetReg/Transcr_Mod"/>
</dbReference>
<dbReference type="EMBL" id="JABEXW010000782">
    <property type="protein sequence ID" value="KAF4955344.1"/>
    <property type="molecule type" value="Genomic_DNA"/>
</dbReference>
<dbReference type="Pfam" id="PF06985">
    <property type="entry name" value="HET"/>
    <property type="match status" value="1"/>
</dbReference>
<accession>A0A8H4TCG3</accession>
<comment type="caution">
    <text evidence="2">The sequence shown here is derived from an EMBL/GenBank/DDBJ whole genome shotgun (WGS) entry which is preliminary data.</text>
</comment>
<keyword evidence="3" id="KW-1185">Reference proteome</keyword>
<organism evidence="2 3">
    <name type="scientific">Fusarium sarcochroum</name>
    <dbReference type="NCBI Taxonomy" id="1208366"/>
    <lineage>
        <taxon>Eukaryota</taxon>
        <taxon>Fungi</taxon>
        <taxon>Dikarya</taxon>
        <taxon>Ascomycota</taxon>
        <taxon>Pezizomycotina</taxon>
        <taxon>Sordariomycetes</taxon>
        <taxon>Hypocreomycetidae</taxon>
        <taxon>Hypocreales</taxon>
        <taxon>Nectriaceae</taxon>
        <taxon>Fusarium</taxon>
        <taxon>Fusarium lateritium species complex</taxon>
    </lineage>
</organism>
<dbReference type="PANTHER" id="PTHR24148:SF81">
    <property type="entry name" value="HETEROKARYON INCOMPATIBILITY DOMAIN-CONTAINING PROTEIN"/>
    <property type="match status" value="1"/>
</dbReference>
<dbReference type="AlphaFoldDB" id="A0A8H4TCG3"/>
<protein>
    <recommendedName>
        <fullName evidence="1">Heterokaryon incompatibility domain-containing protein</fullName>
    </recommendedName>
</protein>
<evidence type="ECO:0000259" key="1">
    <source>
        <dbReference type="Pfam" id="PF06985"/>
    </source>
</evidence>
<reference evidence="2" key="2">
    <citation type="submission" date="2020-05" db="EMBL/GenBank/DDBJ databases">
        <authorList>
            <person name="Kim H.-S."/>
            <person name="Proctor R.H."/>
            <person name="Brown D.W."/>
        </authorList>
    </citation>
    <scope>NUCLEOTIDE SEQUENCE</scope>
    <source>
        <strain evidence="2">NRRL 20472</strain>
    </source>
</reference>
<dbReference type="PANTHER" id="PTHR24148">
    <property type="entry name" value="ANKYRIN REPEAT DOMAIN-CONTAINING PROTEIN 39 HOMOLOG-RELATED"/>
    <property type="match status" value="1"/>
</dbReference>
<gene>
    <name evidence="2" type="ORF">FSARC_11878</name>
</gene>
<dbReference type="Proteomes" id="UP000622797">
    <property type="component" value="Unassembled WGS sequence"/>
</dbReference>
<sequence>MSTHSLPRRQMNKLEDSIYAGHRVFPYQSRLENSEFRVIRLVGQADADYPLHVELETHSDWSLVQYDAASYTWGGEDNDVSRVKPIYIGPYWDVLFQTKNCWDMIKYFRPWGGQTRIWVDAICINQGDEVERNVQVAKMAQIYRRCRRVVVYLGKDLVRPIPPGQYPARERLEDKLREPEIISQLLPSRYFSRVWIIQEMILPKQVTIPLGQAELWADSLTAASLGKDIPTPWLRYISQGHLPRRDIYRLVQETWGSSAGDPRDKIFGVMALTSHSLQPDYTLSTRHTFIGFFSYALLQLRHLEVLYKAACLSTRDGCPSWIPDWRITSLNHISNGNDIQGLAADLVRSWRPSWFEAWYRPSTDIAVQSGDERRRHAVSTFSNRHLRAKQLPMEEQDHFDRRIFQIDWQQPIPPEEFVVGLSSTDIDRLAERAWYVNATVGSANGGLKVNLTHLFEFSAIPENVHHDGYLTIFELEATGTDALIYMISDQPLDERIIPKNDHLFVLDSGDGSSFLFLILRDLRCETSDAQNSTSPSQFKLVGCCYQLYFRYRTELWCRHSKEPQYNRFTEEWNNYVRTGLVPRVDDSLFIYDLHSKAPSKPRRLPPKLPDTTIIDDNLMETIFPGGSYRPLAITPILILYNERVRHHKSVDFLESYCRCLNTKLRPTIRENHVELTIRRGDWGLVSGKSFFKLYKHMRYDGERNWRSSFRAQYFLFLSSKKDVHLRASRTHIENLMAQSEPYHTLTRLETEPMRELEAFLETLELDQRKEDQGIVRPNWPLDVVDGFDIDGEILTVTII</sequence>
<feature type="domain" description="Heterokaryon incompatibility" evidence="1">
    <location>
        <begin position="66"/>
        <end position="199"/>
    </location>
</feature>
<evidence type="ECO:0000313" key="2">
    <source>
        <dbReference type="EMBL" id="KAF4955344.1"/>
    </source>
</evidence>
<proteinExistence type="predicted"/>
<name>A0A8H4TCG3_9HYPO</name>
<reference evidence="2" key="1">
    <citation type="journal article" date="2020" name="BMC Genomics">
        <title>Correction to: Identification and distribution of gene clusters required for synthesis of sphingolipid metabolism inhibitors in diverse species of the filamentous fungus Fusarium.</title>
        <authorList>
            <person name="Kim H.S."/>
            <person name="Lohmar J.M."/>
            <person name="Busman M."/>
            <person name="Brown D.W."/>
            <person name="Naumann T.A."/>
            <person name="Divon H.H."/>
            <person name="Lysoe E."/>
            <person name="Uhlig S."/>
            <person name="Proctor R.H."/>
        </authorList>
    </citation>
    <scope>NUCLEOTIDE SEQUENCE</scope>
    <source>
        <strain evidence="2">NRRL 20472</strain>
    </source>
</reference>
<dbReference type="OrthoDB" id="2157530at2759"/>
<evidence type="ECO:0000313" key="3">
    <source>
        <dbReference type="Proteomes" id="UP000622797"/>
    </source>
</evidence>
<dbReference type="InterPro" id="IPR010730">
    <property type="entry name" value="HET"/>
</dbReference>